<sequence length="261" mass="28826">MDGLLLNTEDIYTLCADNILLKHGRPRLPWSIKAQLMGVPGSSNGDIFHQWAQLPIPREQYAKEQSEQQRIHFAECKPLPGAEKLLGDLSKARTATGLPVEIALASSSEKLNYDCKVVRPESKALLDFIPQEHRVLGDDPRVRKGRGKPAPDIYLCALQILNSKLSNGSPPIAPEECLVFEDSVPGVEAGRRAGMRVVWVPHPGLYAEFEEKELEVLAGRTGLVKIGNEEQLGEIGDGWAQHLESLENFPYAKFGIEVLST</sequence>
<dbReference type="STRING" id="569365.A0A0D2CFA6"/>
<gene>
    <name evidence="1" type="ORF">PV07_05586</name>
</gene>
<dbReference type="GO" id="GO:0016791">
    <property type="term" value="F:phosphatase activity"/>
    <property type="evidence" value="ECO:0007669"/>
    <property type="project" value="UniProtKB-ARBA"/>
</dbReference>
<dbReference type="HOGENOM" id="CLU_045011_13_0_1"/>
<dbReference type="PANTHER" id="PTHR18901">
    <property type="entry name" value="2-DEOXYGLUCOSE-6-PHOSPHATE PHOSPHATASE 2"/>
    <property type="match status" value="1"/>
</dbReference>
<evidence type="ECO:0000313" key="2">
    <source>
        <dbReference type="Proteomes" id="UP000054466"/>
    </source>
</evidence>
<dbReference type="PANTHER" id="PTHR18901:SF42">
    <property type="entry name" value="SUPERFAMILY HYDROLASE, PUTATIVE-RELATED"/>
    <property type="match status" value="1"/>
</dbReference>
<dbReference type="NCBIfam" id="TIGR01509">
    <property type="entry name" value="HAD-SF-IA-v3"/>
    <property type="match status" value="1"/>
</dbReference>
<evidence type="ECO:0008006" key="3">
    <source>
        <dbReference type="Google" id="ProtNLM"/>
    </source>
</evidence>
<reference evidence="1 2" key="1">
    <citation type="submission" date="2015-01" db="EMBL/GenBank/DDBJ databases">
        <title>The Genome Sequence of Cladophialophora immunda CBS83496.</title>
        <authorList>
            <consortium name="The Broad Institute Genomics Platform"/>
            <person name="Cuomo C."/>
            <person name="de Hoog S."/>
            <person name="Gorbushina A."/>
            <person name="Stielow B."/>
            <person name="Teixiera M."/>
            <person name="Abouelleil A."/>
            <person name="Chapman S.B."/>
            <person name="Priest M."/>
            <person name="Young S.K."/>
            <person name="Wortman J."/>
            <person name="Nusbaum C."/>
            <person name="Birren B."/>
        </authorList>
    </citation>
    <scope>NUCLEOTIDE SEQUENCE [LARGE SCALE GENOMIC DNA]</scope>
    <source>
        <strain evidence="1 2">CBS 83496</strain>
    </source>
</reference>
<name>A0A0D2CFA6_9EURO</name>
<protein>
    <recommendedName>
        <fullName evidence="3">HAD hydrolase, family IA</fullName>
    </recommendedName>
</protein>
<dbReference type="Gene3D" id="3.40.50.1000">
    <property type="entry name" value="HAD superfamily/HAD-like"/>
    <property type="match status" value="1"/>
</dbReference>
<dbReference type="Pfam" id="PF00702">
    <property type="entry name" value="Hydrolase"/>
    <property type="match status" value="1"/>
</dbReference>
<dbReference type="Proteomes" id="UP000054466">
    <property type="component" value="Unassembled WGS sequence"/>
</dbReference>
<keyword evidence="2" id="KW-1185">Reference proteome</keyword>
<organism evidence="1 2">
    <name type="scientific">Cladophialophora immunda</name>
    <dbReference type="NCBI Taxonomy" id="569365"/>
    <lineage>
        <taxon>Eukaryota</taxon>
        <taxon>Fungi</taxon>
        <taxon>Dikarya</taxon>
        <taxon>Ascomycota</taxon>
        <taxon>Pezizomycotina</taxon>
        <taxon>Eurotiomycetes</taxon>
        <taxon>Chaetothyriomycetidae</taxon>
        <taxon>Chaetothyriales</taxon>
        <taxon>Herpotrichiellaceae</taxon>
        <taxon>Cladophialophora</taxon>
    </lineage>
</organism>
<dbReference type="AlphaFoldDB" id="A0A0D2CFA6"/>
<evidence type="ECO:0000313" key="1">
    <source>
        <dbReference type="EMBL" id="KIW29798.1"/>
    </source>
</evidence>
<dbReference type="VEuPathDB" id="FungiDB:PV07_05586"/>
<dbReference type="OrthoDB" id="40579at2759"/>
<dbReference type="Gene3D" id="1.10.150.240">
    <property type="entry name" value="Putative phosphatase, domain 2"/>
    <property type="match status" value="1"/>
</dbReference>
<dbReference type="RefSeq" id="XP_016250014.1">
    <property type="nucleotide sequence ID" value="XM_016392495.1"/>
</dbReference>
<dbReference type="FunFam" id="1.10.150.240:FF:000001">
    <property type="entry name" value="Haloacid dehalogenase-like hydrolase domain"/>
    <property type="match status" value="1"/>
</dbReference>
<accession>A0A0D2CFA6</accession>
<dbReference type="InterPro" id="IPR023214">
    <property type="entry name" value="HAD_sf"/>
</dbReference>
<dbReference type="InterPro" id="IPR006439">
    <property type="entry name" value="HAD-SF_hydro_IA"/>
</dbReference>
<dbReference type="InterPro" id="IPR023198">
    <property type="entry name" value="PGP-like_dom2"/>
</dbReference>
<dbReference type="EMBL" id="KN847042">
    <property type="protein sequence ID" value="KIW29798.1"/>
    <property type="molecule type" value="Genomic_DNA"/>
</dbReference>
<dbReference type="SUPFAM" id="SSF56784">
    <property type="entry name" value="HAD-like"/>
    <property type="match status" value="1"/>
</dbReference>
<dbReference type="InterPro" id="IPR036412">
    <property type="entry name" value="HAD-like_sf"/>
</dbReference>
<proteinExistence type="predicted"/>
<dbReference type="GeneID" id="27344780"/>